<evidence type="ECO:0000313" key="2">
    <source>
        <dbReference type="Proteomes" id="UP000063063"/>
    </source>
</evidence>
<proteinExistence type="predicted"/>
<reference evidence="1 2" key="1">
    <citation type="journal article" date="2015" name="Sci. Rep.">
        <title>The genome of Leishmania panamensis: insights into genomics of the L. (Viannia) subgenus.</title>
        <authorList>
            <person name="Llanes A."/>
            <person name="Restrepo C.M."/>
            <person name="Vecchio G.D."/>
            <person name="Anguizola F.J."/>
            <person name="Lleonart R."/>
        </authorList>
    </citation>
    <scope>NUCLEOTIDE SEQUENCE [LARGE SCALE GENOMIC DNA]</scope>
    <source>
        <strain evidence="1 2">MHOM/PA/94/PSC-1</strain>
    </source>
</reference>
<dbReference type="Proteomes" id="UP000063063">
    <property type="component" value="Chromosome 5"/>
</dbReference>
<accession>A0AC62A6N4</accession>
<organism evidence="1 2">
    <name type="scientific">Leishmania panamensis</name>
    <dbReference type="NCBI Taxonomy" id="5679"/>
    <lineage>
        <taxon>Eukaryota</taxon>
        <taxon>Discoba</taxon>
        <taxon>Euglenozoa</taxon>
        <taxon>Kinetoplastea</taxon>
        <taxon>Metakinetoplastina</taxon>
        <taxon>Trypanosomatida</taxon>
        <taxon>Trypanosomatidae</taxon>
        <taxon>Leishmaniinae</taxon>
        <taxon>Leishmania</taxon>
        <taxon>Leishmania guyanensis species complex</taxon>
    </lineage>
</organism>
<evidence type="ECO:0000313" key="1">
    <source>
        <dbReference type="EMBL" id="XUY37440.1"/>
    </source>
</evidence>
<dbReference type="EMBL" id="CP009374">
    <property type="protein sequence ID" value="XUY37440.1"/>
    <property type="molecule type" value="Genomic_DNA"/>
</dbReference>
<gene>
    <name evidence="1" type="ORF">LPMP_0520050</name>
</gene>
<keyword evidence="2" id="KW-1185">Reference proteome</keyword>
<sequence length="916" mass="99016">MHHDSMAQSPAHRPARLSPPLALFPLRKLTEWSKLIWTTVRGVKKAEYTSDEPATDEARPAPEVVPLRPVSGASDARCETRPVPRPLPIPPPLRMLPPPEERLPCEKRVTPTRAHKRVTWASDVPATDEACPAPEVVPLRPVSGPSDARCGSRRGSRPLCGCKKQRTDRESRLSGALLRLYSRAGLSAAEIRFRVRQRRELGIERFRRVGLCTEESDAGTLQPGDVLPRTDADTASGVASNAATLPPGDVLPRTDADTASGVASNAATLPPGDVLPRTDTATAVGLASAVGQPIPLRPVSGPSGTRCGRSRGSRPLCGCKKQRTDRESRLSGALLRLYSRAGLSAAEIRFRVRQRRELGIERFRRVGLCTEESDAGTLQPGDVLPRTDADTASGVASNAATLPPGDVLPRTDTATAVGLASAVGQPIPLRPVSGPSGTRCGRSRGSRPLCGCKKQRTDREIRLSGVLLGLYSRAGLSAAEIRFRVRQRRELGIERFRRVGLCTEESDAGTLQPGDVLPRTDADTASGVASNAATLPPGDVLPRTDTATAVGLASAVGQPIPLRPVSGPSGTRCGRSRGSRPLCGCKKQRTDRESRLSGALLRLYSRAGLSAAEIRFRVRQRRELGIERFRRVGLCTEESDAATLPPIHCPLSIPQQQALPAVSLWTQEGPQPPIRYPLSTPQQQALPAVSLWTQEGPQPPIRYPLSIPQQQALPAVSLWTQEGPQPPIRYPLSTPQQQALPAVSLWTQEGPQPPIRYPLSTPQQQALPAVSLWTQEGPQPPIRYPLSTPQQQALPAVSLWTQEGPQPPIRYPLSTPQQQALPAVSLWTQEGPQPPIRYPLSTPQQQALPAVSLWTQEGPQPPIRYPLSTPQQQALPAVSLWTQEGPQPAIQHSRWNPFSFTGGDAVRTSTGRAIKY</sequence>
<name>A0AC62A6N4_LEIPA</name>
<protein>
    <submittedName>
        <fullName evidence="1">Uncharacterized protein</fullName>
    </submittedName>
</protein>